<dbReference type="PROSITE" id="PS51257">
    <property type="entry name" value="PROKAR_LIPOPROTEIN"/>
    <property type="match status" value="1"/>
</dbReference>
<proteinExistence type="predicted"/>
<feature type="region of interest" description="Disordered" evidence="1">
    <location>
        <begin position="37"/>
        <end position="67"/>
    </location>
</feature>
<dbReference type="EMBL" id="WNJQ01000007">
    <property type="protein sequence ID" value="MBC9825878.1"/>
    <property type="molecule type" value="Genomic_DNA"/>
</dbReference>
<evidence type="ECO:0008006" key="4">
    <source>
        <dbReference type="Google" id="ProtNLM"/>
    </source>
</evidence>
<name>A0ABR7TEH3_9LACT</name>
<sequence>MNKLKMSHYSRLFHSGFLFTLLLFLLIITGCGKETASPTADISSSDQKEKPSSLSSSALAMPIESSDEKKDDGIITFDDFKGYWATFDSKESEPIQSDIGKYTVAITDDLFVPGEWGTTLGASEIQDYTIEGSTLTLKLYTPNSNLESTDETYQLTLELVKKDGLYTLKSINSTVVFYPVTSQEYLDAGWKIPSDIL</sequence>
<reference evidence="2 3" key="1">
    <citation type="journal article" date="2020" name="Microorganisms">
        <title>New Insight into Antimicrobial Compounds from Food and Marine-Sourced Carnobacterium Species through Phenotype and Genome Analyses.</title>
        <authorList>
            <person name="Begrem S."/>
            <person name="Ivaniuk F."/>
            <person name="Gigout-Chevalier F."/>
            <person name="Kolypczuk L."/>
            <person name="Bonnetot S."/>
            <person name="Leroi F."/>
            <person name="Grovel O."/>
            <person name="Delbarre-Ladrat C."/>
            <person name="Passerini D."/>
        </authorList>
    </citation>
    <scope>NUCLEOTIDE SEQUENCE [LARGE SCALE GENOMIC DNA]</scope>
    <source>
        <strain evidence="2 3">MIP2551</strain>
    </source>
</reference>
<dbReference type="Proteomes" id="UP000638836">
    <property type="component" value="Unassembled WGS sequence"/>
</dbReference>
<accession>A0ABR7TEH3</accession>
<dbReference type="RefSeq" id="WP_187948981.1">
    <property type="nucleotide sequence ID" value="NZ_WNJQ01000007.1"/>
</dbReference>
<gene>
    <name evidence="2" type="ORF">GLO26_08615</name>
</gene>
<protein>
    <recommendedName>
        <fullName evidence="4">Lipoprotein</fullName>
    </recommendedName>
</protein>
<keyword evidence="3" id="KW-1185">Reference proteome</keyword>
<evidence type="ECO:0000256" key="1">
    <source>
        <dbReference type="SAM" id="MobiDB-lite"/>
    </source>
</evidence>
<evidence type="ECO:0000313" key="2">
    <source>
        <dbReference type="EMBL" id="MBC9825878.1"/>
    </source>
</evidence>
<organism evidence="2 3">
    <name type="scientific">Carnobacterium inhibens</name>
    <dbReference type="NCBI Taxonomy" id="147709"/>
    <lineage>
        <taxon>Bacteria</taxon>
        <taxon>Bacillati</taxon>
        <taxon>Bacillota</taxon>
        <taxon>Bacilli</taxon>
        <taxon>Lactobacillales</taxon>
        <taxon>Carnobacteriaceae</taxon>
        <taxon>Carnobacterium</taxon>
    </lineage>
</organism>
<comment type="caution">
    <text evidence="2">The sequence shown here is derived from an EMBL/GenBank/DDBJ whole genome shotgun (WGS) entry which is preliminary data.</text>
</comment>
<evidence type="ECO:0000313" key="3">
    <source>
        <dbReference type="Proteomes" id="UP000638836"/>
    </source>
</evidence>